<dbReference type="InterPro" id="IPR011387">
    <property type="entry name" value="TIF2A"/>
</dbReference>
<sequence>MSTRPTSLMRQDSAYRIGHQSHDVRRVQTASSLHRAPVTTKVNIKQLEVFSSVWISVRAQKSLGLVGGTPNYVPVDGFQGPDVPARLYHYSSDGRLFAYALPSVVRIYQAEGAKLLQELSLPNVIELKFSPRGTYISTWERPVKLEDGAQHKNLRVFSASTGEELISFTQKSQEGWDLQYTISESHAIRLVAQEVQIFQPAGWSKGVVDKLKVEGASMVSLSPGLHPSIAVFVAEKKGAPASVKIYGLASLNSPPTCQKTFYKADRAQIKWNSIGTQVLVLTQTEVDNSNKSYYGETGMYLLSAAGNFDCRVALDKEGPIHDVMWSPNSKEFGVVYGYMPAKTMLFDQRVRTLHDFGSSPHNFISFNPQGRLLALAGFGNLAGKIDVFDRRTLQKVCTIDAPNTSFCEWSPDGRFLLTATLSPRLRVDNGLKIWHCTGPLVHVQAIEELYQASWRPTPVENIAPFGQHIPPAPQPSESVRDMTLTAKPATTKPAGAYRPPGARGLATPAIFKREDEGGAPRVPTNGTATPPRGYSRSPAPPGAVNGNGYGGGKRHVPGAPKSPSPGPDNQDKKLRKKKDKKKDREANGAANGAAAGGEPTARPSIEIKVNGVQTPPAESSVPPTPGGDGALDPAAKKIRNLNKKLKAIDELKEKARRGERLEATQLKKIDGEAEIRKELAALGSS</sequence>
<dbReference type="SUPFAM" id="SSF82171">
    <property type="entry name" value="DPP6 N-terminal domain-like"/>
    <property type="match status" value="1"/>
</dbReference>
<keyword evidence="12" id="KW-1185">Reference proteome</keyword>
<dbReference type="GO" id="GO:0003729">
    <property type="term" value="F:mRNA binding"/>
    <property type="evidence" value="ECO:0007669"/>
    <property type="project" value="TreeGrafter"/>
</dbReference>
<evidence type="ECO:0000313" key="12">
    <source>
        <dbReference type="Proteomes" id="UP000008063"/>
    </source>
</evidence>
<accession>F8Q6V5</accession>
<dbReference type="InParanoid" id="F8Q6V5"/>
<evidence type="ECO:0000256" key="7">
    <source>
        <dbReference type="ARBA" id="ARBA00022917"/>
    </source>
</evidence>
<dbReference type="Gene3D" id="2.130.10.10">
    <property type="entry name" value="YVTN repeat-like/Quinoprotein amine dehydrogenase"/>
    <property type="match status" value="1"/>
</dbReference>
<dbReference type="GO" id="GO:0000049">
    <property type="term" value="F:tRNA binding"/>
    <property type="evidence" value="ECO:0007669"/>
    <property type="project" value="UniProtKB-UniRule"/>
</dbReference>
<evidence type="ECO:0000256" key="3">
    <source>
        <dbReference type="ARBA" id="ARBA00022540"/>
    </source>
</evidence>
<dbReference type="Proteomes" id="UP000008063">
    <property type="component" value="Unassembled WGS sequence"/>
</dbReference>
<name>F8Q6V5_SERL3</name>
<evidence type="ECO:0000259" key="10">
    <source>
        <dbReference type="Pfam" id="PF08662"/>
    </source>
</evidence>
<dbReference type="GO" id="GO:0043022">
    <property type="term" value="F:ribosome binding"/>
    <property type="evidence" value="ECO:0007669"/>
    <property type="project" value="UniProtKB-UniRule"/>
</dbReference>
<evidence type="ECO:0000256" key="6">
    <source>
        <dbReference type="ARBA" id="ARBA00022845"/>
    </source>
</evidence>
<dbReference type="GO" id="GO:0003743">
    <property type="term" value="F:translation initiation factor activity"/>
    <property type="evidence" value="ECO:0007669"/>
    <property type="project" value="UniProtKB-UniRule"/>
</dbReference>
<gene>
    <name evidence="11" type="ORF">SERLA73DRAFT_170733</name>
</gene>
<keyword evidence="3 8" id="KW-0396">Initiation factor</keyword>
<evidence type="ECO:0000256" key="2">
    <source>
        <dbReference type="ARBA" id="ARBA00013819"/>
    </source>
</evidence>
<dbReference type="FunCoup" id="F8Q6V5">
    <property type="interactions" value="681"/>
</dbReference>
<proteinExistence type="inferred from homology"/>
<dbReference type="InterPro" id="IPR013979">
    <property type="entry name" value="TIF_beta_prop-like"/>
</dbReference>
<protein>
    <recommendedName>
        <fullName evidence="2 8">Eukaryotic translation initiation factor 2A</fullName>
        <shortName evidence="8">eIF-2A</shortName>
    </recommendedName>
</protein>
<dbReference type="eggNOG" id="KOG2315">
    <property type="taxonomic scope" value="Eukaryota"/>
</dbReference>
<keyword evidence="7 8" id="KW-0648">Protein biosynthesis</keyword>
<evidence type="ECO:0000256" key="4">
    <source>
        <dbReference type="ARBA" id="ARBA00022574"/>
    </source>
</evidence>
<dbReference type="HOGENOM" id="CLU_013809_0_1_1"/>
<evidence type="ECO:0000256" key="8">
    <source>
        <dbReference type="PIRNR" id="PIRNR017222"/>
    </source>
</evidence>
<comment type="function">
    <text evidence="8">Functions in the early steps of protein synthesis of a small number of specific mRNAs. Acts by directing the binding of methionyl-tRNAi to 40S ribosomal subunits. In contrast to the eIF-2 complex, it binds methionyl-tRNAi to 40S subunits in a codon-dependent manner, whereas the eIF-2 complex binds methionyl-tRNAi to 40S subunits in a GTP-dependent manner.</text>
</comment>
<dbReference type="InterPro" id="IPR015943">
    <property type="entry name" value="WD40/YVTN_repeat-like_dom_sf"/>
</dbReference>
<dbReference type="AlphaFoldDB" id="F8Q6V5"/>
<dbReference type="OrthoDB" id="2194683at2759"/>
<keyword evidence="4" id="KW-0853">WD repeat</keyword>
<keyword evidence="5" id="KW-0677">Repeat</keyword>
<dbReference type="EMBL" id="GL945484">
    <property type="protein sequence ID" value="EGN96343.1"/>
    <property type="molecule type" value="Genomic_DNA"/>
</dbReference>
<dbReference type="STRING" id="936435.F8Q6V5"/>
<feature type="region of interest" description="Disordered" evidence="9">
    <location>
        <begin position="513"/>
        <end position="635"/>
    </location>
</feature>
<evidence type="ECO:0000313" key="11">
    <source>
        <dbReference type="EMBL" id="EGN96343.1"/>
    </source>
</evidence>
<dbReference type="PANTHER" id="PTHR13227">
    <property type="entry name" value="EUKARYOTIC TRANSLATION INITIATION FACTOR 2A"/>
    <property type="match status" value="1"/>
</dbReference>
<evidence type="ECO:0000256" key="9">
    <source>
        <dbReference type="SAM" id="MobiDB-lite"/>
    </source>
</evidence>
<dbReference type="PIRSF" id="PIRSF017222">
    <property type="entry name" value="eIF2A"/>
    <property type="match status" value="1"/>
</dbReference>
<dbReference type="GO" id="GO:0006417">
    <property type="term" value="P:regulation of translation"/>
    <property type="evidence" value="ECO:0007669"/>
    <property type="project" value="UniProtKB-KW"/>
</dbReference>
<organism evidence="12">
    <name type="scientific">Serpula lacrymans var. lacrymans (strain S7.3)</name>
    <name type="common">Dry rot fungus</name>
    <dbReference type="NCBI Taxonomy" id="936435"/>
    <lineage>
        <taxon>Eukaryota</taxon>
        <taxon>Fungi</taxon>
        <taxon>Dikarya</taxon>
        <taxon>Basidiomycota</taxon>
        <taxon>Agaricomycotina</taxon>
        <taxon>Agaricomycetes</taxon>
        <taxon>Agaricomycetidae</taxon>
        <taxon>Boletales</taxon>
        <taxon>Coniophorineae</taxon>
        <taxon>Serpulaceae</taxon>
        <taxon>Serpula</taxon>
    </lineage>
</organism>
<evidence type="ECO:0000256" key="1">
    <source>
        <dbReference type="ARBA" id="ARBA00009573"/>
    </source>
</evidence>
<comment type="similarity">
    <text evidence="1 8">Belongs to the WD repeat EIF2A family.</text>
</comment>
<reference evidence="12" key="1">
    <citation type="journal article" date="2011" name="Science">
        <title>The plant cell wall-decomposing machinery underlies the functional diversity of forest fungi.</title>
        <authorList>
            <person name="Eastwood D.C."/>
            <person name="Floudas D."/>
            <person name="Binder M."/>
            <person name="Majcherczyk A."/>
            <person name="Schneider P."/>
            <person name="Aerts A."/>
            <person name="Asiegbu F.O."/>
            <person name="Baker S.E."/>
            <person name="Barry K."/>
            <person name="Bendiksby M."/>
            <person name="Blumentritt M."/>
            <person name="Coutinho P.M."/>
            <person name="Cullen D."/>
            <person name="de Vries R.P."/>
            <person name="Gathman A."/>
            <person name="Goodell B."/>
            <person name="Henrissat B."/>
            <person name="Ihrmark K."/>
            <person name="Kauserud H."/>
            <person name="Kohler A."/>
            <person name="LaButti K."/>
            <person name="Lapidus A."/>
            <person name="Lavin J.L."/>
            <person name="Lee Y.-H."/>
            <person name="Lindquist E."/>
            <person name="Lilly W."/>
            <person name="Lucas S."/>
            <person name="Morin E."/>
            <person name="Murat C."/>
            <person name="Oguiza J.A."/>
            <person name="Park J."/>
            <person name="Pisabarro A.G."/>
            <person name="Riley R."/>
            <person name="Rosling A."/>
            <person name="Salamov A."/>
            <person name="Schmidt O."/>
            <person name="Schmutz J."/>
            <person name="Skrede I."/>
            <person name="Stenlid J."/>
            <person name="Wiebenga A."/>
            <person name="Xie X."/>
            <person name="Kuees U."/>
            <person name="Hibbett D.S."/>
            <person name="Hoffmeister D."/>
            <person name="Hoegberg N."/>
            <person name="Martin F."/>
            <person name="Grigoriev I.V."/>
            <person name="Watkinson S.C."/>
        </authorList>
    </citation>
    <scope>NUCLEOTIDE SEQUENCE [LARGE SCALE GENOMIC DNA]</scope>
    <source>
        <strain evidence="12">strain S7.3</strain>
    </source>
</reference>
<dbReference type="GO" id="GO:0022627">
    <property type="term" value="C:cytosolic small ribosomal subunit"/>
    <property type="evidence" value="ECO:0007669"/>
    <property type="project" value="TreeGrafter"/>
</dbReference>
<feature type="domain" description="Translation initiation factor beta propellor-like" evidence="10">
    <location>
        <begin position="259"/>
        <end position="452"/>
    </location>
</feature>
<dbReference type="PANTHER" id="PTHR13227:SF0">
    <property type="entry name" value="EUKARYOTIC TRANSLATION INITIATION FACTOR 2A"/>
    <property type="match status" value="1"/>
</dbReference>
<dbReference type="OMA" id="RCCAYSP"/>
<feature type="compositionally biased region" description="Low complexity" evidence="9">
    <location>
        <begin position="587"/>
        <end position="597"/>
    </location>
</feature>
<keyword evidence="6 8" id="KW-0810">Translation regulation</keyword>
<evidence type="ECO:0000256" key="5">
    <source>
        <dbReference type="ARBA" id="ARBA00022737"/>
    </source>
</evidence>
<dbReference type="Pfam" id="PF08662">
    <property type="entry name" value="eIF2A"/>
    <property type="match status" value="1"/>
</dbReference>